<name>A0A9D3Z2W3_DREPO</name>
<organism evidence="1 2">
    <name type="scientific">Dreissena polymorpha</name>
    <name type="common">Zebra mussel</name>
    <name type="synonym">Mytilus polymorpha</name>
    <dbReference type="NCBI Taxonomy" id="45954"/>
    <lineage>
        <taxon>Eukaryota</taxon>
        <taxon>Metazoa</taxon>
        <taxon>Spiralia</taxon>
        <taxon>Lophotrochozoa</taxon>
        <taxon>Mollusca</taxon>
        <taxon>Bivalvia</taxon>
        <taxon>Autobranchia</taxon>
        <taxon>Heteroconchia</taxon>
        <taxon>Euheterodonta</taxon>
        <taxon>Imparidentia</taxon>
        <taxon>Neoheterodontei</taxon>
        <taxon>Myida</taxon>
        <taxon>Dreissenoidea</taxon>
        <taxon>Dreissenidae</taxon>
        <taxon>Dreissena</taxon>
    </lineage>
</organism>
<gene>
    <name evidence="1" type="ORF">DPMN_071406</name>
</gene>
<comment type="caution">
    <text evidence="1">The sequence shown here is derived from an EMBL/GenBank/DDBJ whole genome shotgun (WGS) entry which is preliminary data.</text>
</comment>
<accession>A0A9D3Z2W3</accession>
<sequence>MSDNGFPLFYYWWRPSNVPVHSGIWRVLPDPQEEAGSSMLDCINARELSCPPYCVSVANGRPDTCLVEF</sequence>
<reference evidence="1" key="2">
    <citation type="submission" date="2020-11" db="EMBL/GenBank/DDBJ databases">
        <authorList>
            <person name="McCartney M.A."/>
            <person name="Auch B."/>
            <person name="Kono T."/>
            <person name="Mallez S."/>
            <person name="Becker A."/>
            <person name="Gohl D.M."/>
            <person name="Silverstein K.A.T."/>
            <person name="Koren S."/>
            <person name="Bechman K.B."/>
            <person name="Herman A."/>
            <person name="Abrahante J.E."/>
            <person name="Garbe J."/>
        </authorList>
    </citation>
    <scope>NUCLEOTIDE SEQUENCE</scope>
    <source>
        <strain evidence="1">Duluth1</strain>
        <tissue evidence="1">Whole animal</tissue>
    </source>
</reference>
<dbReference type="EMBL" id="JAIWYP010000014">
    <property type="protein sequence ID" value="KAH3711733.1"/>
    <property type="molecule type" value="Genomic_DNA"/>
</dbReference>
<proteinExistence type="predicted"/>
<evidence type="ECO:0000313" key="1">
    <source>
        <dbReference type="EMBL" id="KAH3711733.1"/>
    </source>
</evidence>
<reference evidence="1" key="1">
    <citation type="journal article" date="2019" name="bioRxiv">
        <title>The Genome of the Zebra Mussel, Dreissena polymorpha: A Resource for Invasive Species Research.</title>
        <authorList>
            <person name="McCartney M.A."/>
            <person name="Auch B."/>
            <person name="Kono T."/>
            <person name="Mallez S."/>
            <person name="Zhang Y."/>
            <person name="Obille A."/>
            <person name="Becker A."/>
            <person name="Abrahante J.E."/>
            <person name="Garbe J."/>
            <person name="Badalamenti J.P."/>
            <person name="Herman A."/>
            <person name="Mangelson H."/>
            <person name="Liachko I."/>
            <person name="Sullivan S."/>
            <person name="Sone E.D."/>
            <person name="Koren S."/>
            <person name="Silverstein K.A.T."/>
            <person name="Beckman K.B."/>
            <person name="Gohl D.M."/>
        </authorList>
    </citation>
    <scope>NUCLEOTIDE SEQUENCE</scope>
    <source>
        <strain evidence="1">Duluth1</strain>
        <tissue evidence="1">Whole animal</tissue>
    </source>
</reference>
<evidence type="ECO:0000313" key="2">
    <source>
        <dbReference type="Proteomes" id="UP000828390"/>
    </source>
</evidence>
<dbReference type="Proteomes" id="UP000828390">
    <property type="component" value="Unassembled WGS sequence"/>
</dbReference>
<keyword evidence="2" id="KW-1185">Reference proteome</keyword>
<dbReference type="AlphaFoldDB" id="A0A9D3Z2W3"/>
<protein>
    <submittedName>
        <fullName evidence="1">Uncharacterized protein</fullName>
    </submittedName>
</protein>